<sequence length="184" mass="21041">MTQIFPQCKSTGRRRDRTDLYKGLHSDILASSSAVWHNYSNKKSLTTERHGQLLSTETNIKEYPGQKSLWPSKHWLCVPNQRSLSDRLHHIDSNIIRYSPSSRSGRSSASHLSLLTDSSISTVQRKRWKNVSADNLDYRETKILNYVLDNALRTAKNMQRTTERMVQKLASDLGNPTSCSSFTL</sequence>
<dbReference type="Proteomes" id="UP000824782">
    <property type="component" value="Unassembled WGS sequence"/>
</dbReference>
<dbReference type="EMBL" id="WNYA01000229">
    <property type="protein sequence ID" value="KAG8549192.1"/>
    <property type="molecule type" value="Genomic_DNA"/>
</dbReference>
<name>A0AAV6ZIF9_ENGPU</name>
<evidence type="ECO:0000313" key="1">
    <source>
        <dbReference type="EMBL" id="KAG8549192.1"/>
    </source>
</evidence>
<reference evidence="1" key="1">
    <citation type="thesis" date="2020" institute="ProQuest LLC" country="789 East Eisenhower Parkway, Ann Arbor, MI, USA">
        <title>Comparative Genomics and Chromosome Evolution.</title>
        <authorList>
            <person name="Mudd A.B."/>
        </authorList>
    </citation>
    <scope>NUCLEOTIDE SEQUENCE</scope>
    <source>
        <strain evidence="1">237g6f4</strain>
        <tissue evidence="1">Blood</tissue>
    </source>
</reference>
<proteinExistence type="predicted"/>
<organism evidence="1 2">
    <name type="scientific">Engystomops pustulosus</name>
    <name type="common">Tungara frog</name>
    <name type="synonym">Physalaemus pustulosus</name>
    <dbReference type="NCBI Taxonomy" id="76066"/>
    <lineage>
        <taxon>Eukaryota</taxon>
        <taxon>Metazoa</taxon>
        <taxon>Chordata</taxon>
        <taxon>Craniata</taxon>
        <taxon>Vertebrata</taxon>
        <taxon>Euteleostomi</taxon>
        <taxon>Amphibia</taxon>
        <taxon>Batrachia</taxon>
        <taxon>Anura</taxon>
        <taxon>Neobatrachia</taxon>
        <taxon>Hyloidea</taxon>
        <taxon>Leptodactylidae</taxon>
        <taxon>Leiuperinae</taxon>
        <taxon>Engystomops</taxon>
    </lineage>
</organism>
<keyword evidence="2" id="KW-1185">Reference proteome</keyword>
<evidence type="ECO:0000313" key="2">
    <source>
        <dbReference type="Proteomes" id="UP000824782"/>
    </source>
</evidence>
<dbReference type="AlphaFoldDB" id="A0AAV6ZIF9"/>
<protein>
    <submittedName>
        <fullName evidence="1">Uncharacterized protein</fullName>
    </submittedName>
</protein>
<accession>A0AAV6ZIF9</accession>
<gene>
    <name evidence="1" type="ORF">GDO81_022316</name>
</gene>
<comment type="caution">
    <text evidence="1">The sequence shown here is derived from an EMBL/GenBank/DDBJ whole genome shotgun (WGS) entry which is preliminary data.</text>
</comment>